<evidence type="ECO:0000256" key="1">
    <source>
        <dbReference type="ARBA" id="ARBA00022723"/>
    </source>
</evidence>
<evidence type="ECO:0000256" key="3">
    <source>
        <dbReference type="ARBA" id="ARBA00022771"/>
    </source>
</evidence>
<dbReference type="Gene3D" id="3.90.1200.10">
    <property type="match status" value="1"/>
</dbReference>
<evidence type="ECO:0000256" key="5">
    <source>
        <dbReference type="PROSITE-ProRule" id="PRU00723"/>
    </source>
</evidence>
<dbReference type="SMART" id="SM00356">
    <property type="entry name" value="ZnF_C3H1"/>
    <property type="match status" value="3"/>
</dbReference>
<feature type="region of interest" description="Disordered" evidence="6">
    <location>
        <begin position="1"/>
        <end position="26"/>
    </location>
</feature>
<keyword evidence="1 5" id="KW-0479">Metal-binding</keyword>
<feature type="compositionally biased region" description="Low complexity" evidence="6">
    <location>
        <begin position="386"/>
        <end position="401"/>
    </location>
</feature>
<dbReference type="PANTHER" id="PTHR12547:SF18">
    <property type="entry name" value="PROTEIN TIS11"/>
    <property type="match status" value="1"/>
</dbReference>
<dbReference type="PROSITE" id="PS50103">
    <property type="entry name" value="ZF_C3H1"/>
    <property type="match status" value="3"/>
</dbReference>
<feature type="compositionally biased region" description="Polar residues" evidence="6">
    <location>
        <begin position="1"/>
        <end position="24"/>
    </location>
</feature>
<dbReference type="Pfam" id="PF01636">
    <property type="entry name" value="APH"/>
    <property type="match status" value="1"/>
</dbReference>
<dbReference type="InterPro" id="IPR000571">
    <property type="entry name" value="Znf_CCCH"/>
</dbReference>
<feature type="region of interest" description="Disordered" evidence="6">
    <location>
        <begin position="145"/>
        <end position="175"/>
    </location>
</feature>
<evidence type="ECO:0000259" key="7">
    <source>
        <dbReference type="PROSITE" id="PS50103"/>
    </source>
</evidence>
<gene>
    <name evidence="8" type="ORF">PGLA1383_LOCUS43757</name>
</gene>
<reference evidence="8" key="1">
    <citation type="submission" date="2021-02" db="EMBL/GenBank/DDBJ databases">
        <authorList>
            <person name="Dougan E. K."/>
            <person name="Rhodes N."/>
            <person name="Thang M."/>
            <person name="Chan C."/>
        </authorList>
    </citation>
    <scope>NUCLEOTIDE SEQUENCE</scope>
</reference>
<organism evidence="8 9">
    <name type="scientific">Polarella glacialis</name>
    <name type="common">Dinoflagellate</name>
    <dbReference type="NCBI Taxonomy" id="89957"/>
    <lineage>
        <taxon>Eukaryota</taxon>
        <taxon>Sar</taxon>
        <taxon>Alveolata</taxon>
        <taxon>Dinophyceae</taxon>
        <taxon>Suessiales</taxon>
        <taxon>Suessiaceae</taxon>
        <taxon>Polarella</taxon>
    </lineage>
</organism>
<proteinExistence type="predicted"/>
<dbReference type="InterPro" id="IPR002575">
    <property type="entry name" value="Aminoglycoside_PTrfase"/>
</dbReference>
<feature type="non-terminal residue" evidence="8">
    <location>
        <position position="454"/>
    </location>
</feature>
<dbReference type="Pfam" id="PF00642">
    <property type="entry name" value="zf-CCCH"/>
    <property type="match status" value="1"/>
</dbReference>
<feature type="domain" description="C3H1-type" evidence="7">
    <location>
        <begin position="41"/>
        <end position="68"/>
    </location>
</feature>
<dbReference type="GO" id="GO:0003729">
    <property type="term" value="F:mRNA binding"/>
    <property type="evidence" value="ECO:0007669"/>
    <property type="project" value="InterPro"/>
</dbReference>
<dbReference type="SUPFAM" id="SSF90229">
    <property type="entry name" value="CCCH zinc finger"/>
    <property type="match status" value="2"/>
</dbReference>
<dbReference type="SUPFAM" id="SSF56112">
    <property type="entry name" value="Protein kinase-like (PK-like)"/>
    <property type="match status" value="1"/>
</dbReference>
<dbReference type="Gene3D" id="3.30.1370.210">
    <property type="match status" value="1"/>
</dbReference>
<keyword evidence="2" id="KW-0677">Repeat</keyword>
<sequence>MRASKRASNATNAPATGSPISESQAPPVEDQSRQACLHRQLHKTKFCTYNLKGACHYGNECAFAHSCVELQVTPDLRRTQLCKAFLEATCVDPECIFAHGDEELISTGMFHKKMLCKWNEKGKCRNGDQCRFAHGTWELRIDHAKTAPKSDPMTPLKASASNKGKETGGGKQQMPMKADVDLATLAPEELQRLAESFGIQELDGLPQKLCGGYSSVNYAVVAQKGKVRVLLRVALGLQEGTVERQAGVLRALGEMGVKCPDALRSPSGIYVIPCVTSGGKEGFAMLLSWIDGVTANKLAVKDEALMLSHLGAVLAKLHSAAQPEYDLGLTAVDSDAYMQHYMHWPPGMSWEQGVGEIVGSRESWAATTTAAAATTTTSNNNKRTPKTTAKTTTTTRTTTPREQLLAFLQPRWAHARAALSAGGLPRGLLHGDPFLDNLMVGSETAGATLLDWDE</sequence>
<protein>
    <recommendedName>
        <fullName evidence="7">C3H1-type domain-containing protein</fullName>
    </recommendedName>
</protein>
<name>A0A813GK81_POLGL</name>
<dbReference type="InterPro" id="IPR036855">
    <property type="entry name" value="Znf_CCCH_sf"/>
</dbReference>
<dbReference type="InterPro" id="IPR011009">
    <property type="entry name" value="Kinase-like_dom_sf"/>
</dbReference>
<keyword evidence="4 5" id="KW-0862">Zinc</keyword>
<evidence type="ECO:0000313" key="9">
    <source>
        <dbReference type="Proteomes" id="UP000654075"/>
    </source>
</evidence>
<feature type="zinc finger region" description="C3H1-type" evidence="5">
    <location>
        <begin position="41"/>
        <end position="68"/>
    </location>
</feature>
<keyword evidence="9" id="KW-1185">Reference proteome</keyword>
<dbReference type="Gene3D" id="4.10.1000.10">
    <property type="entry name" value="Zinc finger, CCCH-type"/>
    <property type="match status" value="1"/>
</dbReference>
<accession>A0A813GK81</accession>
<comment type="caution">
    <text evidence="8">The sequence shown here is derived from an EMBL/GenBank/DDBJ whole genome shotgun (WGS) entry which is preliminary data.</text>
</comment>
<feature type="zinc finger region" description="C3H1-type" evidence="5">
    <location>
        <begin position="76"/>
        <end position="102"/>
    </location>
</feature>
<feature type="domain" description="C3H1-type" evidence="7">
    <location>
        <begin position="76"/>
        <end position="102"/>
    </location>
</feature>
<feature type="zinc finger region" description="C3H1-type" evidence="5">
    <location>
        <begin position="110"/>
        <end position="137"/>
    </location>
</feature>
<dbReference type="Proteomes" id="UP000654075">
    <property type="component" value="Unassembled WGS sequence"/>
</dbReference>
<evidence type="ECO:0000313" key="8">
    <source>
        <dbReference type="EMBL" id="CAE8626877.1"/>
    </source>
</evidence>
<dbReference type="Pfam" id="PF14608">
    <property type="entry name" value="zf-CCCH_2"/>
    <property type="match status" value="1"/>
</dbReference>
<dbReference type="EMBL" id="CAJNNV010029063">
    <property type="protein sequence ID" value="CAE8626877.1"/>
    <property type="molecule type" value="Genomic_DNA"/>
</dbReference>
<dbReference type="OrthoDB" id="206737at2759"/>
<feature type="domain" description="C3H1-type" evidence="7">
    <location>
        <begin position="110"/>
        <end position="137"/>
    </location>
</feature>
<dbReference type="GO" id="GO:0008270">
    <property type="term" value="F:zinc ion binding"/>
    <property type="evidence" value="ECO:0007669"/>
    <property type="project" value="UniProtKB-KW"/>
</dbReference>
<dbReference type="AlphaFoldDB" id="A0A813GK81"/>
<evidence type="ECO:0000256" key="6">
    <source>
        <dbReference type="SAM" id="MobiDB-lite"/>
    </source>
</evidence>
<feature type="region of interest" description="Disordered" evidence="6">
    <location>
        <begin position="370"/>
        <end position="401"/>
    </location>
</feature>
<keyword evidence="3 5" id="KW-0863">Zinc-finger</keyword>
<dbReference type="PANTHER" id="PTHR12547">
    <property type="entry name" value="CCCH ZINC FINGER/TIS11-RELATED"/>
    <property type="match status" value="1"/>
</dbReference>
<evidence type="ECO:0000256" key="2">
    <source>
        <dbReference type="ARBA" id="ARBA00022737"/>
    </source>
</evidence>
<dbReference type="InterPro" id="IPR045877">
    <property type="entry name" value="ZFP36-like"/>
</dbReference>
<evidence type="ECO:0000256" key="4">
    <source>
        <dbReference type="ARBA" id="ARBA00022833"/>
    </source>
</evidence>